<dbReference type="PANTHER" id="PTHR43783:SF1">
    <property type="entry name" value="UDP-N-ACETYLGLUCOSAMINE 1-CARBOXYVINYLTRANSFERASE"/>
    <property type="match status" value="1"/>
</dbReference>
<dbReference type="GO" id="GO:0008360">
    <property type="term" value="P:regulation of cell shape"/>
    <property type="evidence" value="ECO:0007669"/>
    <property type="project" value="UniProtKB-KW"/>
</dbReference>
<evidence type="ECO:0000313" key="17">
    <source>
        <dbReference type="Proteomes" id="UP000625568"/>
    </source>
</evidence>
<keyword evidence="17" id="KW-1185">Reference proteome</keyword>
<comment type="caution">
    <text evidence="13">Lacks conserved residue(s) required for the propagation of feature annotation.</text>
</comment>
<feature type="region of interest" description="Disordered" evidence="14">
    <location>
        <begin position="1"/>
        <end position="26"/>
    </location>
</feature>
<comment type="catalytic activity">
    <reaction evidence="12 13">
        <text>phosphoenolpyruvate + UDP-N-acetyl-alpha-D-glucosamine = UDP-N-acetyl-3-O-(1-carboxyvinyl)-alpha-D-glucosamine + phosphate</text>
        <dbReference type="Rhea" id="RHEA:18681"/>
        <dbReference type="ChEBI" id="CHEBI:43474"/>
        <dbReference type="ChEBI" id="CHEBI:57705"/>
        <dbReference type="ChEBI" id="CHEBI:58702"/>
        <dbReference type="ChEBI" id="CHEBI:68483"/>
        <dbReference type="EC" id="2.5.1.7"/>
    </reaction>
</comment>
<keyword evidence="9 13" id="KW-0961">Cell wall biogenesis/degradation</keyword>
<comment type="subcellular location">
    <subcellularLocation>
        <location evidence="1 13">Cytoplasm</location>
    </subcellularLocation>
</comment>
<dbReference type="HAMAP" id="MF_00111">
    <property type="entry name" value="MurA"/>
    <property type="match status" value="1"/>
</dbReference>
<dbReference type="InterPro" id="IPR050068">
    <property type="entry name" value="MurA_subfamily"/>
</dbReference>
<organism evidence="16 17">
    <name type="scientific">Burkholderia dolosa</name>
    <dbReference type="NCBI Taxonomy" id="152500"/>
    <lineage>
        <taxon>Bacteria</taxon>
        <taxon>Pseudomonadati</taxon>
        <taxon>Pseudomonadota</taxon>
        <taxon>Betaproteobacteria</taxon>
        <taxon>Burkholderiales</taxon>
        <taxon>Burkholderiaceae</taxon>
        <taxon>Burkholderia</taxon>
        <taxon>Burkholderia cepacia complex</taxon>
    </lineage>
</organism>
<keyword evidence="4 13" id="KW-0132">Cell division</keyword>
<dbReference type="NCBIfam" id="NF006873">
    <property type="entry name" value="PRK09369.1"/>
    <property type="match status" value="1"/>
</dbReference>
<dbReference type="InterPro" id="IPR001986">
    <property type="entry name" value="Enolpyruvate_Tfrase_dom"/>
</dbReference>
<dbReference type="GO" id="GO:0019277">
    <property type="term" value="P:UDP-N-acetylgalactosamine biosynthetic process"/>
    <property type="evidence" value="ECO:0007669"/>
    <property type="project" value="InterPro"/>
</dbReference>
<evidence type="ECO:0000256" key="13">
    <source>
        <dbReference type="HAMAP-Rule" id="MF_00111"/>
    </source>
</evidence>
<dbReference type="InterPro" id="IPR013792">
    <property type="entry name" value="RNA3'P_cycl/enolpyr_Trfase_a/b"/>
</dbReference>
<evidence type="ECO:0000256" key="9">
    <source>
        <dbReference type="ARBA" id="ARBA00023316"/>
    </source>
</evidence>
<accession>A0A892I2V8</accession>
<dbReference type="FunFam" id="3.65.10.10:FF:000001">
    <property type="entry name" value="UDP-N-acetylglucosamine 1-carboxyvinyltransferase"/>
    <property type="match status" value="1"/>
</dbReference>
<evidence type="ECO:0000256" key="10">
    <source>
        <dbReference type="ARBA" id="ARBA00023317"/>
    </source>
</evidence>
<dbReference type="GO" id="GO:0051301">
    <property type="term" value="P:cell division"/>
    <property type="evidence" value="ECO:0007669"/>
    <property type="project" value="UniProtKB-KW"/>
</dbReference>
<evidence type="ECO:0000313" key="16">
    <source>
        <dbReference type="EMBL" id="QRO75921.1"/>
    </source>
</evidence>
<keyword evidence="7 13" id="KW-0573">Peptidoglycan synthesis</keyword>
<dbReference type="EC" id="2.5.1.7" evidence="13"/>
<feature type="binding site" evidence="13">
    <location>
        <begin position="150"/>
        <end position="154"/>
    </location>
    <ligand>
        <name>UDP-N-acetyl-alpha-D-glucosamine</name>
        <dbReference type="ChEBI" id="CHEBI:57705"/>
    </ligand>
</feature>
<evidence type="ECO:0000256" key="2">
    <source>
        <dbReference type="ARBA" id="ARBA00004752"/>
    </source>
</evidence>
<keyword evidence="3 13" id="KW-0963">Cytoplasm</keyword>
<name>A0A892I2V8_9BURK</name>
<proteinExistence type="inferred from homology"/>
<dbReference type="Gene3D" id="3.65.10.10">
    <property type="entry name" value="Enolpyruvate transferase domain"/>
    <property type="match status" value="2"/>
</dbReference>
<dbReference type="GO" id="GO:0071555">
    <property type="term" value="P:cell wall organization"/>
    <property type="evidence" value="ECO:0007669"/>
    <property type="project" value="UniProtKB-KW"/>
</dbReference>
<dbReference type="CDD" id="cd01555">
    <property type="entry name" value="UdpNAET"/>
    <property type="match status" value="1"/>
</dbReference>
<dbReference type="Pfam" id="PF00275">
    <property type="entry name" value="EPSP_synthase"/>
    <property type="match status" value="1"/>
</dbReference>
<feature type="binding site" evidence="13">
    <location>
        <position position="355"/>
    </location>
    <ligand>
        <name>UDP-N-acetyl-alpha-D-glucosamine</name>
        <dbReference type="ChEBI" id="CHEBI:57705"/>
    </ligand>
</feature>
<dbReference type="SUPFAM" id="SSF55205">
    <property type="entry name" value="EPT/RTPC-like"/>
    <property type="match status" value="1"/>
</dbReference>
<feature type="compositionally biased region" description="Basic and acidic residues" evidence="14">
    <location>
        <begin position="1"/>
        <end position="11"/>
    </location>
</feature>
<evidence type="ECO:0000256" key="11">
    <source>
        <dbReference type="ARBA" id="ARBA00038367"/>
    </source>
</evidence>
<protein>
    <recommendedName>
        <fullName evidence="13">UDP-N-acetylglucosamine 1-carboxyvinyltransferase</fullName>
        <ecNumber evidence="13">2.5.1.7</ecNumber>
    </recommendedName>
    <alternativeName>
        <fullName evidence="13">Enoylpyruvate transferase</fullName>
    </alternativeName>
    <alternativeName>
        <fullName evidence="13">UDP-N-acetylglucosamine enolpyruvyl transferase</fullName>
        <shortName evidence="13">EPT</shortName>
    </alternativeName>
</protein>
<evidence type="ECO:0000256" key="8">
    <source>
        <dbReference type="ARBA" id="ARBA00023306"/>
    </source>
</evidence>
<dbReference type="NCBIfam" id="TIGR01072">
    <property type="entry name" value="murA"/>
    <property type="match status" value="1"/>
</dbReference>
<dbReference type="UniPathway" id="UPA00219"/>
<keyword evidence="5 13" id="KW-0808">Transferase</keyword>
<comment type="function">
    <text evidence="13">Cell wall formation. Adds enolpyruvyl to UDP-N-acetylglucosamine.</text>
</comment>
<dbReference type="GO" id="GO:0008760">
    <property type="term" value="F:UDP-N-acetylglucosamine 1-carboxyvinyltransferase activity"/>
    <property type="evidence" value="ECO:0007669"/>
    <property type="project" value="UniProtKB-UniRule"/>
</dbReference>
<feature type="domain" description="Enolpyruvate transferase" evidence="15">
    <location>
        <begin position="36"/>
        <end position="434"/>
    </location>
</feature>
<feature type="binding site" evidence="13">
    <location>
        <begin position="51"/>
        <end position="52"/>
    </location>
    <ligand>
        <name>phosphoenolpyruvate</name>
        <dbReference type="ChEBI" id="CHEBI:58702"/>
    </ligand>
</feature>
<evidence type="ECO:0000256" key="1">
    <source>
        <dbReference type="ARBA" id="ARBA00004496"/>
    </source>
</evidence>
<dbReference type="GO" id="GO:0005737">
    <property type="term" value="C:cytoplasm"/>
    <property type="evidence" value="ECO:0007669"/>
    <property type="project" value="UniProtKB-SubCell"/>
</dbReference>
<comment type="similarity">
    <text evidence="11 13">Belongs to the EPSP synthase family. MurA subfamily.</text>
</comment>
<dbReference type="Proteomes" id="UP000625568">
    <property type="component" value="Chromosome 1"/>
</dbReference>
<dbReference type="PANTHER" id="PTHR43783">
    <property type="entry name" value="UDP-N-ACETYLGLUCOSAMINE 1-CARBOXYVINYLTRANSFERASE"/>
    <property type="match status" value="1"/>
</dbReference>
<comment type="pathway">
    <text evidence="2 13">Cell wall biogenesis; peptidoglycan biosynthesis.</text>
</comment>
<keyword evidence="6 13" id="KW-0133">Cell shape</keyword>
<evidence type="ECO:0000256" key="5">
    <source>
        <dbReference type="ARBA" id="ARBA00022679"/>
    </source>
</evidence>
<feature type="binding site" evidence="13">
    <location>
        <position position="333"/>
    </location>
    <ligand>
        <name>UDP-N-acetyl-alpha-D-glucosamine</name>
        <dbReference type="ChEBI" id="CHEBI:57705"/>
    </ligand>
</feature>
<dbReference type="InterPro" id="IPR036968">
    <property type="entry name" value="Enolpyruvate_Tfrase_sf"/>
</dbReference>
<dbReference type="GO" id="GO:0009252">
    <property type="term" value="P:peptidoglycan biosynthetic process"/>
    <property type="evidence" value="ECO:0007669"/>
    <property type="project" value="UniProtKB-UniRule"/>
</dbReference>
<evidence type="ECO:0000256" key="12">
    <source>
        <dbReference type="ARBA" id="ARBA00047527"/>
    </source>
</evidence>
<dbReference type="GeneID" id="93126592"/>
<feature type="binding site" evidence="13">
    <location>
        <position position="121"/>
    </location>
    <ligand>
        <name>UDP-N-acetyl-alpha-D-glucosamine</name>
        <dbReference type="ChEBI" id="CHEBI:57705"/>
    </ligand>
</feature>
<feature type="active site" description="Proton donor" evidence="13">
    <location>
        <position position="145"/>
    </location>
</feature>
<dbReference type="RefSeq" id="WP_006765372.1">
    <property type="nucleotide sequence ID" value="NZ_CABVPR010000069.1"/>
</dbReference>
<keyword evidence="10 13" id="KW-0670">Pyruvate</keyword>
<dbReference type="AlphaFoldDB" id="A0A892I2V8"/>
<evidence type="ECO:0000256" key="14">
    <source>
        <dbReference type="SAM" id="MobiDB-lite"/>
    </source>
</evidence>
<evidence type="ECO:0000256" key="7">
    <source>
        <dbReference type="ARBA" id="ARBA00022984"/>
    </source>
</evidence>
<gene>
    <name evidence="13 16" type="primary">murA</name>
    <name evidence="16" type="ORF">I6K02_08140</name>
</gene>
<evidence type="ECO:0000256" key="4">
    <source>
        <dbReference type="ARBA" id="ARBA00022618"/>
    </source>
</evidence>
<evidence type="ECO:0000259" key="15">
    <source>
        <dbReference type="Pfam" id="PF00275"/>
    </source>
</evidence>
<evidence type="ECO:0000256" key="6">
    <source>
        <dbReference type="ARBA" id="ARBA00022960"/>
    </source>
</evidence>
<reference evidence="16 17" key="1">
    <citation type="submission" date="2021-02" db="EMBL/GenBank/DDBJ databases">
        <title>FDA dAtabase for Regulatory Grade micrObial Sequences (FDA-ARGOS): Supporting development and validation of Infectious Disease Dx tests.</title>
        <authorList>
            <person name="Minogue T."/>
            <person name="Wolcott M."/>
            <person name="Wasieloski L."/>
            <person name="Aguilar W."/>
            <person name="Moore D."/>
            <person name="Jaissle J."/>
            <person name="Tallon L."/>
            <person name="Sadzewicz L."/>
            <person name="Zhao X."/>
            <person name="Boylan J."/>
            <person name="Ott S."/>
            <person name="Bowen H."/>
            <person name="Vavikolanu K."/>
            <person name="Mehta A."/>
            <person name="Aluvathingal J."/>
            <person name="Nadendla S."/>
            <person name="Yan Y."/>
            <person name="Sichtig H."/>
        </authorList>
    </citation>
    <scope>NUCLEOTIDE SEQUENCE [LARGE SCALE GENOMIC DNA]</scope>
    <source>
        <strain evidence="16 17">FDAARGOS_1272</strain>
    </source>
</reference>
<dbReference type="InterPro" id="IPR005750">
    <property type="entry name" value="UDP_GlcNAc_COvinyl_MurA"/>
</dbReference>
<keyword evidence="8 13" id="KW-0131">Cell cycle</keyword>
<dbReference type="EMBL" id="CP069482">
    <property type="protein sequence ID" value="QRO75921.1"/>
    <property type="molecule type" value="Genomic_DNA"/>
</dbReference>
<sequence>MQVTVNERDAVESVATAHPAANGETQGQGMEKLVIEGGRRLSGEIVVSGAKNAALPILCAGLLTADPVVLDNVPNLKDVRTTLKVLNQMGVKSDTDGSRVQLDASRVDNLVAPYELVKTMRASILVLGPLLARFGEAKVSLPGGCAIGARPVDQHIKGLQAMGAEISIEHGFIEARAKRLKGARIVTDMITVTGTENLLMAATLADGETVIENAAREPEVSDLAHLLVEMGAKIDGIGTDRLVIQGVERLHGARHAVIPDRIEAGTFLCAVAAAGGDVTLTGVRPHILDAVIDKLREAGVSVEEGDSWLRVKMDRRPSAVTIRTSEYPAFPTDMQAQFMALNSVAAGTAQVVETIFENRFMHVQELNRLGANIKVDGNTALVTGVEKLSGATVMATDLRASASLVIAGLRAEGETLVDRIYHLDRGYDRMETKLTAVGASVRRLSGSHA</sequence>
<evidence type="ECO:0000256" key="3">
    <source>
        <dbReference type="ARBA" id="ARBA00022490"/>
    </source>
</evidence>
<feature type="modified residue" description="2-(S-cysteinyl)pyruvic acid O-phosphothioketal" evidence="13">
    <location>
        <position position="145"/>
    </location>
</feature>